<keyword evidence="2" id="KW-1133">Transmembrane helix</keyword>
<sequence>MSSSDPQPPVQPGGPTSPSTQEIPVVQPSTGSTAVQQLPPHPNATTHPPVQPVDAPVPTGPVDFVPGLPGLGAPPPPPPPPAAPPAAAPVPAPTPIASAQDSGASTATATRTWPETLESGSANDRPGKLRTRRPWDRAALLGLGLVALSVLLLQVGLTLDVGGESYWSAVPLWSAFVTACGLLSLVAVAACHLAGDRVRPGSAWRVAAGGLVGLAVFWLLVVLPVADTDRGFVLTAALAVLGAALWVGPHRKG</sequence>
<name>A0A238XSW0_9ACTN</name>
<dbReference type="Proteomes" id="UP000198403">
    <property type="component" value="Unassembled WGS sequence"/>
</dbReference>
<evidence type="ECO:0000256" key="2">
    <source>
        <dbReference type="SAM" id="Phobius"/>
    </source>
</evidence>
<feature type="compositionally biased region" description="Pro residues" evidence="1">
    <location>
        <begin position="72"/>
        <end position="94"/>
    </location>
</feature>
<dbReference type="EMBL" id="FZNO01000015">
    <property type="protein sequence ID" value="SNR61658.1"/>
    <property type="molecule type" value="Genomic_DNA"/>
</dbReference>
<keyword evidence="2" id="KW-0472">Membrane</keyword>
<feature type="compositionally biased region" description="Polar residues" evidence="1">
    <location>
        <begin position="14"/>
        <end position="36"/>
    </location>
</feature>
<keyword evidence="4" id="KW-1185">Reference proteome</keyword>
<proteinExistence type="predicted"/>
<accession>A0A238XSW0</accession>
<evidence type="ECO:0000313" key="3">
    <source>
        <dbReference type="EMBL" id="SNR61658.1"/>
    </source>
</evidence>
<feature type="transmembrane region" description="Helical" evidence="2">
    <location>
        <begin position="232"/>
        <end position="248"/>
    </location>
</feature>
<organism evidence="3 4">
    <name type="scientific">Blastococcus mobilis</name>
    <dbReference type="NCBI Taxonomy" id="1938746"/>
    <lineage>
        <taxon>Bacteria</taxon>
        <taxon>Bacillati</taxon>
        <taxon>Actinomycetota</taxon>
        <taxon>Actinomycetes</taxon>
        <taxon>Geodermatophilales</taxon>
        <taxon>Geodermatophilaceae</taxon>
        <taxon>Blastococcus</taxon>
    </lineage>
</organism>
<keyword evidence="2" id="KW-0812">Transmembrane</keyword>
<dbReference type="OrthoDB" id="5198792at2"/>
<gene>
    <name evidence="3" type="ORF">SAMN06272737_11582</name>
</gene>
<reference evidence="3 4" key="1">
    <citation type="submission" date="2017-06" db="EMBL/GenBank/DDBJ databases">
        <authorList>
            <person name="Kim H.J."/>
            <person name="Triplett B.A."/>
        </authorList>
    </citation>
    <scope>NUCLEOTIDE SEQUENCE [LARGE SCALE GENOMIC DNA]</scope>
    <source>
        <strain evidence="3 4">DSM 44272</strain>
    </source>
</reference>
<dbReference type="AlphaFoldDB" id="A0A238XSW0"/>
<evidence type="ECO:0000256" key="1">
    <source>
        <dbReference type="SAM" id="MobiDB-lite"/>
    </source>
</evidence>
<dbReference type="RefSeq" id="WP_141137510.1">
    <property type="nucleotide sequence ID" value="NZ_FZNO01000015.1"/>
</dbReference>
<feature type="transmembrane region" description="Helical" evidence="2">
    <location>
        <begin position="206"/>
        <end position="226"/>
    </location>
</feature>
<protein>
    <submittedName>
        <fullName evidence="3">Uncharacterized protein</fullName>
    </submittedName>
</protein>
<feature type="compositionally biased region" description="Pro residues" evidence="1">
    <location>
        <begin position="1"/>
        <end position="12"/>
    </location>
</feature>
<evidence type="ECO:0000313" key="4">
    <source>
        <dbReference type="Proteomes" id="UP000198403"/>
    </source>
</evidence>
<feature type="transmembrane region" description="Helical" evidence="2">
    <location>
        <begin position="171"/>
        <end position="194"/>
    </location>
</feature>
<feature type="region of interest" description="Disordered" evidence="1">
    <location>
        <begin position="1"/>
        <end position="130"/>
    </location>
</feature>
<feature type="transmembrane region" description="Helical" evidence="2">
    <location>
        <begin position="138"/>
        <end position="159"/>
    </location>
</feature>
<feature type="compositionally biased region" description="Polar residues" evidence="1">
    <location>
        <begin position="97"/>
        <end position="122"/>
    </location>
</feature>